<protein>
    <submittedName>
        <fullName evidence="1">Uncharacterized protein</fullName>
    </submittedName>
</protein>
<gene>
    <name evidence="1" type="ORF">GlitD10_2562</name>
</gene>
<accession>A0A1J0AG36</accession>
<dbReference type="RefSeq" id="WP_071455270.1">
    <property type="nucleotide sequence ID" value="NZ_CP017675.1"/>
</dbReference>
<reference evidence="1 2" key="1">
    <citation type="submission" date="2016-10" db="EMBL/GenBank/DDBJ databases">
        <title>Description of Gloeomargarita lithophora gen. nov., sp. nov., a thylakoid-bearing basal-branching cyanobacterium with intracellular carbonates, and proposal for Gloeomargaritales ord. nov.</title>
        <authorList>
            <person name="Moreira D."/>
            <person name="Tavera R."/>
            <person name="Benzerara K."/>
            <person name="Skouri-Panet F."/>
            <person name="Couradeau E."/>
            <person name="Gerard E."/>
            <person name="Loussert C."/>
            <person name="Novelo E."/>
            <person name="Zivanovic Y."/>
            <person name="Lopez-Garcia P."/>
        </authorList>
    </citation>
    <scope>NUCLEOTIDE SEQUENCE [LARGE SCALE GENOMIC DNA]</scope>
    <source>
        <strain evidence="1 2">D10</strain>
    </source>
</reference>
<evidence type="ECO:0000313" key="1">
    <source>
        <dbReference type="EMBL" id="APB34902.1"/>
    </source>
</evidence>
<dbReference type="AlphaFoldDB" id="A0A1J0AG36"/>
<sequence>MTTAMPQGHRSKVERVYPDKGGLVICAPVGAPRIRLGYFPPANKFFLYLGFETQEQAMNLYLHLVENNLSTKYNHATDSGLRLPRRSEYVTGYEWEIKWHRPPVGQVDYFIRKDKKRQAELAAATVGEPETFGCKEYPQDHSYYA</sequence>
<dbReference type="EMBL" id="CP017675">
    <property type="protein sequence ID" value="APB34902.1"/>
    <property type="molecule type" value="Genomic_DNA"/>
</dbReference>
<evidence type="ECO:0000313" key="2">
    <source>
        <dbReference type="Proteomes" id="UP000180235"/>
    </source>
</evidence>
<dbReference type="Proteomes" id="UP000180235">
    <property type="component" value="Chromosome"/>
</dbReference>
<keyword evidence="2" id="KW-1185">Reference proteome</keyword>
<organism evidence="1 2">
    <name type="scientific">Gloeomargarita lithophora Alchichica-D10</name>
    <dbReference type="NCBI Taxonomy" id="1188229"/>
    <lineage>
        <taxon>Bacteria</taxon>
        <taxon>Bacillati</taxon>
        <taxon>Cyanobacteriota</taxon>
        <taxon>Cyanophyceae</taxon>
        <taxon>Gloeomargaritales</taxon>
        <taxon>Gloeomargaritaceae</taxon>
        <taxon>Gloeomargarita</taxon>
    </lineage>
</organism>
<dbReference type="KEGG" id="glt:GlitD10_2562"/>
<proteinExistence type="predicted"/>
<name>A0A1J0AG36_9CYAN</name>